<accession>A0A1M7TRT6</accession>
<evidence type="ECO:0000313" key="2">
    <source>
        <dbReference type="Proteomes" id="UP000184096"/>
    </source>
</evidence>
<keyword evidence="2" id="KW-1185">Reference proteome</keyword>
<dbReference type="AlphaFoldDB" id="A0A1M7TRT6"/>
<dbReference type="OrthoDB" id="8198749at2"/>
<dbReference type="Proteomes" id="UP000184096">
    <property type="component" value="Chromosome I"/>
</dbReference>
<sequence>MARRTPPGRNTAIPQADRPLIAIRAHDDNKELIEEFVPGKAAPVIVRMAMHWGYILRVRTRWSGAPDMRDYFGTKAIDDLAELGIGRDAMQRFASAEHIEVELYRDGSATSDAAQFLDAASEIPWEYLLSSATRNIGRFESLLVTRCFSNGSAVTPSKPRNVLFVESSPGRIEQKYEFEDEEERINAAVNIRGKKELEFSRTEPFSKLKARVHSRAWEAIHVTGIDTHQVAWLIEDFYTAVARKADVIDKTDHLHDGMILRGDYDSELPVRYDELADLLLESKRPPFIITLNLYYSGARTARELVKRGAYAAIGFLDEIDDEFAERFFQAFYWAWCHRSRPIPAAFLEAWSTMDGERMHGTAIVIWLGRSIIKRSDAREKRRFTSARRRSGDR</sequence>
<proteinExistence type="predicted"/>
<reference evidence="2" key="1">
    <citation type="submission" date="2016-11" db="EMBL/GenBank/DDBJ databases">
        <authorList>
            <person name="Varghese N."/>
            <person name="Submissions S."/>
        </authorList>
    </citation>
    <scope>NUCLEOTIDE SEQUENCE [LARGE SCALE GENOMIC DNA]</scope>
    <source>
        <strain evidence="2">GAS401</strain>
    </source>
</reference>
<evidence type="ECO:0000313" key="1">
    <source>
        <dbReference type="EMBL" id="SHN73469.1"/>
    </source>
</evidence>
<protein>
    <submittedName>
        <fullName evidence="1">Uncharacterized protein</fullName>
    </submittedName>
</protein>
<dbReference type="EMBL" id="LT670849">
    <property type="protein sequence ID" value="SHN73469.1"/>
    <property type="molecule type" value="Genomic_DNA"/>
</dbReference>
<dbReference type="RefSeq" id="WP_072818130.1">
    <property type="nucleotide sequence ID" value="NZ_LT670849.1"/>
</dbReference>
<name>A0A1M7TRT6_9BRAD</name>
<gene>
    <name evidence="1" type="ORF">SAMN05444170_2485</name>
</gene>
<organism evidence="1 2">
    <name type="scientific">Bradyrhizobium erythrophlei</name>
    <dbReference type="NCBI Taxonomy" id="1437360"/>
    <lineage>
        <taxon>Bacteria</taxon>
        <taxon>Pseudomonadati</taxon>
        <taxon>Pseudomonadota</taxon>
        <taxon>Alphaproteobacteria</taxon>
        <taxon>Hyphomicrobiales</taxon>
        <taxon>Nitrobacteraceae</taxon>
        <taxon>Bradyrhizobium</taxon>
    </lineage>
</organism>